<protein>
    <recommendedName>
        <fullName evidence="3 9">Mediator of RNA polymerase II transcription subunit 10</fullName>
    </recommendedName>
    <alternativeName>
        <fullName evidence="8 9">Mediator complex subunit 10</fullName>
    </alternativeName>
</protein>
<keyword evidence="5 9" id="KW-0010">Activator</keyword>
<evidence type="ECO:0000256" key="7">
    <source>
        <dbReference type="ARBA" id="ARBA00023242"/>
    </source>
</evidence>
<sequence length="134" mass="15395">MASSSALENIESQLEAFIEDVRQICIIAGDFQPQGQPVFNQKIQSVIHRLQDLERLRYSVSDIQVPLEVFEYIDQGRNPQLYTKDCMEKALSKNEQVKGKIEAFKKFKAHLLVELSSTFPNEIAQYRSLRGDNC</sequence>
<dbReference type="GO" id="GO:0006357">
    <property type="term" value="P:regulation of transcription by RNA polymerase II"/>
    <property type="evidence" value="ECO:0007669"/>
    <property type="project" value="InterPro"/>
</dbReference>
<proteinExistence type="inferred from homology"/>
<dbReference type="InterPro" id="IPR019145">
    <property type="entry name" value="Mediator_Med10"/>
</dbReference>
<reference evidence="10" key="1">
    <citation type="submission" date="2020-11" db="EMBL/GenBank/DDBJ databases">
        <authorList>
            <person name="Tran Van P."/>
        </authorList>
    </citation>
    <scope>NUCLEOTIDE SEQUENCE</scope>
</reference>
<dbReference type="EMBL" id="OB660127">
    <property type="protein sequence ID" value="CAD7222952.1"/>
    <property type="molecule type" value="Genomic_DNA"/>
</dbReference>
<keyword evidence="7 9" id="KW-0539">Nucleus</keyword>
<dbReference type="OrthoDB" id="337270at2759"/>
<evidence type="ECO:0000256" key="1">
    <source>
        <dbReference type="ARBA" id="ARBA00004123"/>
    </source>
</evidence>
<evidence type="ECO:0000256" key="4">
    <source>
        <dbReference type="ARBA" id="ARBA00023015"/>
    </source>
</evidence>
<evidence type="ECO:0000256" key="5">
    <source>
        <dbReference type="ARBA" id="ARBA00023159"/>
    </source>
</evidence>
<dbReference type="PANTHER" id="PTHR13345">
    <property type="entry name" value="MEDIATOR OF RNA POLYMERASE II TRANSCRIPTION SUBUNIT 10"/>
    <property type="match status" value="1"/>
</dbReference>
<evidence type="ECO:0000256" key="6">
    <source>
        <dbReference type="ARBA" id="ARBA00023163"/>
    </source>
</evidence>
<comment type="subcellular location">
    <subcellularLocation>
        <location evidence="1 9">Nucleus</location>
    </subcellularLocation>
</comment>
<comment type="similarity">
    <text evidence="2 9">Belongs to the Mediator complex subunit 10 family.</text>
</comment>
<name>A0A7R8W1A9_9CRUS</name>
<evidence type="ECO:0000256" key="2">
    <source>
        <dbReference type="ARBA" id="ARBA00005389"/>
    </source>
</evidence>
<gene>
    <name evidence="9" type="primary">MED10</name>
    <name evidence="10" type="ORF">CTOB1V02_LOCUS948</name>
</gene>
<comment type="subunit">
    <text evidence="9">Component of the Mediator complex.</text>
</comment>
<evidence type="ECO:0000256" key="8">
    <source>
        <dbReference type="ARBA" id="ARBA00032004"/>
    </source>
</evidence>
<dbReference type="Pfam" id="PF09748">
    <property type="entry name" value="Med10"/>
    <property type="match status" value="1"/>
</dbReference>
<dbReference type="GO" id="GO:0003712">
    <property type="term" value="F:transcription coregulator activity"/>
    <property type="evidence" value="ECO:0007669"/>
    <property type="project" value="InterPro"/>
</dbReference>
<accession>A0A7R8W1A9</accession>
<dbReference type="GO" id="GO:0016592">
    <property type="term" value="C:mediator complex"/>
    <property type="evidence" value="ECO:0007669"/>
    <property type="project" value="InterPro"/>
</dbReference>
<dbReference type="AlphaFoldDB" id="A0A7R8W1A9"/>
<keyword evidence="6 9" id="KW-0804">Transcription</keyword>
<evidence type="ECO:0000313" key="10">
    <source>
        <dbReference type="EMBL" id="CAD7222952.1"/>
    </source>
</evidence>
<dbReference type="PANTHER" id="PTHR13345:SF13">
    <property type="entry name" value="MEDIATOR OF RNA POLYMERASE II TRANSCRIPTION SUBUNIT 10"/>
    <property type="match status" value="1"/>
</dbReference>
<keyword evidence="4 9" id="KW-0805">Transcription regulation</keyword>
<organism evidence="10">
    <name type="scientific">Cyprideis torosa</name>
    <dbReference type="NCBI Taxonomy" id="163714"/>
    <lineage>
        <taxon>Eukaryota</taxon>
        <taxon>Metazoa</taxon>
        <taxon>Ecdysozoa</taxon>
        <taxon>Arthropoda</taxon>
        <taxon>Crustacea</taxon>
        <taxon>Oligostraca</taxon>
        <taxon>Ostracoda</taxon>
        <taxon>Podocopa</taxon>
        <taxon>Podocopida</taxon>
        <taxon>Cytherocopina</taxon>
        <taxon>Cytheroidea</taxon>
        <taxon>Cytherideidae</taxon>
        <taxon>Cyprideis</taxon>
    </lineage>
</organism>
<evidence type="ECO:0000256" key="3">
    <source>
        <dbReference type="ARBA" id="ARBA00019617"/>
    </source>
</evidence>
<comment type="function">
    <text evidence="9">Component of the Mediator complex, a coactivator involved in the regulated transcription of nearly all RNA polymerase II-dependent genes. Mediator functions as a bridge to convey information from gene-specific regulatory proteins to the basal RNA polymerase II transcription machinery. Mediator is recruited to promoters by direct interactions with regulatory proteins and serves as a scaffold for the assembly of a functional preinitiation complex with RNA polymerase II and the general transcription factors.</text>
</comment>
<evidence type="ECO:0000256" key="9">
    <source>
        <dbReference type="RuleBase" id="RU364146"/>
    </source>
</evidence>